<proteinExistence type="predicted"/>
<accession>A0A927E1D1</accession>
<dbReference type="EMBL" id="JACXSX010000001">
    <property type="protein sequence ID" value="MBD3743577.1"/>
    <property type="molecule type" value="Genomic_DNA"/>
</dbReference>
<name>A0A927E1D1_KLEPN</name>
<sequence>MPDGGCALPGLQPQITAGAGLLKLPVLAASTSLRRSRKAGAARMDAG</sequence>
<dbReference type="AlphaFoldDB" id="A0A927E1D1"/>
<organism evidence="1 2">
    <name type="scientific">Klebsiella pneumoniae</name>
    <dbReference type="NCBI Taxonomy" id="573"/>
    <lineage>
        <taxon>Bacteria</taxon>
        <taxon>Pseudomonadati</taxon>
        <taxon>Pseudomonadota</taxon>
        <taxon>Gammaproteobacteria</taxon>
        <taxon>Enterobacterales</taxon>
        <taxon>Enterobacteriaceae</taxon>
        <taxon>Klebsiella/Raoultella group</taxon>
        <taxon>Klebsiella</taxon>
        <taxon>Klebsiella pneumoniae complex</taxon>
    </lineage>
</organism>
<reference evidence="1" key="1">
    <citation type="submission" date="2020-07" db="EMBL/GenBank/DDBJ databases">
        <title>Clinical and genomic characterization of carbapenemase-producing Enterobacterales causing secondary infections during the COVID-19 crisis at a New York City hospital.</title>
        <authorList>
            <person name="Gomez-Simmonds A."/>
            <person name="Annavajhala M.K."/>
            <person name="Uhlemann A.-C."/>
        </authorList>
    </citation>
    <scope>NUCLEOTIDE SEQUENCE</scope>
    <source>
        <strain evidence="1">KP1828</strain>
    </source>
</reference>
<evidence type="ECO:0000313" key="1">
    <source>
        <dbReference type="EMBL" id="MBD3743577.1"/>
    </source>
</evidence>
<comment type="caution">
    <text evidence="1">The sequence shown here is derived from an EMBL/GenBank/DDBJ whole genome shotgun (WGS) entry which is preliminary data.</text>
</comment>
<dbReference type="Proteomes" id="UP000623974">
    <property type="component" value="Unassembled WGS sequence"/>
</dbReference>
<protein>
    <submittedName>
        <fullName evidence="1">Uncharacterized protein</fullName>
    </submittedName>
</protein>
<gene>
    <name evidence="1" type="ORF">IE980_04395</name>
</gene>
<evidence type="ECO:0000313" key="2">
    <source>
        <dbReference type="Proteomes" id="UP000623974"/>
    </source>
</evidence>